<protein>
    <submittedName>
        <fullName evidence="1">Uncharacterized protein</fullName>
    </submittedName>
</protein>
<evidence type="ECO:0000313" key="1">
    <source>
        <dbReference type="EMBL" id="EDS09619.1"/>
    </source>
</evidence>
<dbReference type="EMBL" id="ABGD02000027">
    <property type="protein sequence ID" value="EDS09619.1"/>
    <property type="molecule type" value="Genomic_DNA"/>
</dbReference>
<organism evidence="1 2">
    <name type="scientific">Anaerotruncus colihominis DSM 17241</name>
    <dbReference type="NCBI Taxonomy" id="445972"/>
    <lineage>
        <taxon>Bacteria</taxon>
        <taxon>Bacillati</taxon>
        <taxon>Bacillota</taxon>
        <taxon>Clostridia</taxon>
        <taxon>Eubacteriales</taxon>
        <taxon>Oscillospiraceae</taxon>
        <taxon>Anaerotruncus</taxon>
    </lineage>
</organism>
<keyword evidence="2" id="KW-1185">Reference proteome</keyword>
<reference evidence="1" key="2">
    <citation type="submission" date="2013-09" db="EMBL/GenBank/DDBJ databases">
        <title>Draft genome sequence of Anaerotruncus colihominis(DSM 17241).</title>
        <authorList>
            <person name="Sudarsanam P."/>
            <person name="Ley R."/>
            <person name="Guruge J."/>
            <person name="Turnbaugh P.J."/>
            <person name="Mahowald M."/>
            <person name="Liep D."/>
            <person name="Gordon J."/>
        </authorList>
    </citation>
    <scope>NUCLEOTIDE SEQUENCE</scope>
    <source>
        <strain evidence="1">DSM 17241</strain>
    </source>
</reference>
<comment type="caution">
    <text evidence="1">The sequence shown here is derived from an EMBL/GenBank/DDBJ whole genome shotgun (WGS) entry which is preliminary data.</text>
</comment>
<name>B0PG31_9FIRM</name>
<dbReference type="Proteomes" id="UP000003803">
    <property type="component" value="Unassembled WGS sequence"/>
</dbReference>
<dbReference type="HOGENOM" id="CLU_3039805_0_0_9"/>
<dbReference type="AlphaFoldDB" id="B0PG31"/>
<gene>
    <name evidence="1" type="ORF">ANACOL_03763</name>
</gene>
<reference evidence="1" key="1">
    <citation type="submission" date="2007-11" db="EMBL/GenBank/DDBJ databases">
        <authorList>
            <person name="Fulton L."/>
            <person name="Clifton S."/>
            <person name="Fulton B."/>
            <person name="Xu J."/>
            <person name="Minx P."/>
            <person name="Pepin K.H."/>
            <person name="Johnson M."/>
            <person name="Thiruvilangam P."/>
            <person name="Bhonagiri V."/>
            <person name="Nash W.E."/>
            <person name="Mardis E.R."/>
            <person name="Wilson R.K."/>
        </authorList>
    </citation>
    <scope>NUCLEOTIDE SEQUENCE [LARGE SCALE GENOMIC DNA]</scope>
    <source>
        <strain evidence="1">DSM 17241</strain>
    </source>
</reference>
<accession>B0PG31</accession>
<evidence type="ECO:0000313" key="2">
    <source>
        <dbReference type="Proteomes" id="UP000003803"/>
    </source>
</evidence>
<sequence>MICQMKKSPPTGGDFVSLRMQNPCETFTGAFGGLRPLGGNLCLKNLYFQSCAHF</sequence>
<proteinExistence type="predicted"/>